<dbReference type="PANTHER" id="PTHR46972:SF1">
    <property type="entry name" value="FAD DEPENDENT OXIDOREDUCTASE DOMAIN-CONTAINING PROTEIN"/>
    <property type="match status" value="1"/>
</dbReference>
<feature type="non-terminal residue" evidence="7">
    <location>
        <position position="379"/>
    </location>
</feature>
<feature type="domain" description="FAD-binding" evidence="6">
    <location>
        <begin position="7"/>
        <end position="206"/>
    </location>
</feature>
<keyword evidence="8" id="KW-1185">Reference proteome</keyword>
<keyword evidence="2" id="KW-0274">FAD</keyword>
<evidence type="ECO:0000256" key="1">
    <source>
        <dbReference type="ARBA" id="ARBA00022630"/>
    </source>
</evidence>
<keyword evidence="4" id="KW-0503">Monooxygenase</keyword>
<sequence>MSFPPRIAIIGAGLAGLSLARVLQLNDIYPTVYELDASPTSRNQGGTLDLHVESGQHALKVTGLWDEFQKLVRPHGQEFRLIDKYAKVLIGFESSDNTDNRPEVDRGSLRQILIDSIEAGTIHWGTRVKTVKPAAPTRGSSTWTVVYKEDQEATYDLVIGADGAWSRIRPLLSDAQPTYAGVTFIETLFENVDSKHPEIAELVGQGNAFIVSDGQCLMAQRNGDGSIRNYATFRIAEQDFPELEFPDPASARAYLLTKFCNWDESLKDMIRKCDDTIIPRPIYALPASLTWKPVPGVTIIGDAAHLMSPFAGEGANLAMYDGVELAATIADAHKTGKDLHVGIAEFEQKMHNITSEKALESAHNLQLFTSKETPQSIVD</sequence>
<dbReference type="Gene3D" id="3.50.50.60">
    <property type="entry name" value="FAD/NAD(P)-binding domain"/>
    <property type="match status" value="1"/>
</dbReference>
<evidence type="ECO:0000256" key="2">
    <source>
        <dbReference type="ARBA" id="ARBA00022827"/>
    </source>
</evidence>
<evidence type="ECO:0000259" key="6">
    <source>
        <dbReference type="Pfam" id="PF01494"/>
    </source>
</evidence>
<dbReference type="SUPFAM" id="SSF51905">
    <property type="entry name" value="FAD/NAD(P)-binding domain"/>
    <property type="match status" value="1"/>
</dbReference>
<protein>
    <recommendedName>
        <fullName evidence="6">FAD-binding domain-containing protein</fullName>
    </recommendedName>
</protein>
<reference evidence="7 8" key="1">
    <citation type="journal article" date="2020" name="Fungal Divers.">
        <title>Resolving the Mortierellaceae phylogeny through synthesis of multi-gene phylogenetics and phylogenomics.</title>
        <authorList>
            <person name="Vandepol N."/>
            <person name="Liber J."/>
            <person name="Desiro A."/>
            <person name="Na H."/>
            <person name="Kennedy M."/>
            <person name="Barry K."/>
            <person name="Grigoriev I.V."/>
            <person name="Miller A.N."/>
            <person name="O'Donnell K."/>
            <person name="Stajich J.E."/>
            <person name="Bonito G."/>
        </authorList>
    </citation>
    <scope>NUCLEOTIDE SEQUENCE [LARGE SCALE GENOMIC DNA]</scope>
    <source>
        <strain evidence="7 8">AD045</strain>
    </source>
</reference>
<keyword evidence="5" id="KW-0732">Signal</keyword>
<evidence type="ECO:0000313" key="7">
    <source>
        <dbReference type="EMBL" id="KAG0282925.1"/>
    </source>
</evidence>
<evidence type="ECO:0000256" key="5">
    <source>
        <dbReference type="SAM" id="SignalP"/>
    </source>
</evidence>
<comment type="caution">
    <text evidence="7">The sequence shown here is derived from an EMBL/GenBank/DDBJ whole genome shotgun (WGS) entry which is preliminary data.</text>
</comment>
<dbReference type="EMBL" id="JAAAIM010000980">
    <property type="protein sequence ID" value="KAG0282925.1"/>
    <property type="molecule type" value="Genomic_DNA"/>
</dbReference>
<evidence type="ECO:0000256" key="4">
    <source>
        <dbReference type="ARBA" id="ARBA00023033"/>
    </source>
</evidence>
<keyword evidence="3" id="KW-0560">Oxidoreductase</keyword>
<dbReference type="InterPro" id="IPR002938">
    <property type="entry name" value="FAD-bd"/>
</dbReference>
<accession>A0ABQ7JQ61</accession>
<organism evidence="7 8">
    <name type="scientific">Linnemannia gamsii</name>
    <dbReference type="NCBI Taxonomy" id="64522"/>
    <lineage>
        <taxon>Eukaryota</taxon>
        <taxon>Fungi</taxon>
        <taxon>Fungi incertae sedis</taxon>
        <taxon>Mucoromycota</taxon>
        <taxon>Mortierellomycotina</taxon>
        <taxon>Mortierellomycetes</taxon>
        <taxon>Mortierellales</taxon>
        <taxon>Mortierellaceae</taxon>
        <taxon>Linnemannia</taxon>
    </lineage>
</organism>
<feature type="chain" id="PRO_5046578493" description="FAD-binding domain-containing protein" evidence="5">
    <location>
        <begin position="21"/>
        <end position="379"/>
    </location>
</feature>
<gene>
    <name evidence="7" type="ORF">BGZ96_012709</name>
</gene>
<dbReference type="PRINTS" id="PR00420">
    <property type="entry name" value="RNGMNOXGNASE"/>
</dbReference>
<feature type="signal peptide" evidence="5">
    <location>
        <begin position="1"/>
        <end position="20"/>
    </location>
</feature>
<name>A0ABQ7JQ61_9FUNG</name>
<keyword evidence="1" id="KW-0285">Flavoprotein</keyword>
<dbReference type="PANTHER" id="PTHR46972">
    <property type="entry name" value="MONOOXYGENASE ASQM-RELATED"/>
    <property type="match status" value="1"/>
</dbReference>
<dbReference type="InterPro" id="IPR043683">
    <property type="entry name" value="TetX_monooxygenase"/>
</dbReference>
<dbReference type="Pfam" id="PF01494">
    <property type="entry name" value="FAD_binding_3"/>
    <property type="match status" value="2"/>
</dbReference>
<dbReference type="Proteomes" id="UP001194696">
    <property type="component" value="Unassembled WGS sequence"/>
</dbReference>
<evidence type="ECO:0000256" key="3">
    <source>
        <dbReference type="ARBA" id="ARBA00023002"/>
    </source>
</evidence>
<dbReference type="InterPro" id="IPR036188">
    <property type="entry name" value="FAD/NAD-bd_sf"/>
</dbReference>
<dbReference type="HAMAP" id="MF_00845">
    <property type="entry name" value="TetX_monooxygenase"/>
    <property type="match status" value="1"/>
</dbReference>
<evidence type="ECO:0000313" key="8">
    <source>
        <dbReference type="Proteomes" id="UP001194696"/>
    </source>
</evidence>
<proteinExistence type="inferred from homology"/>
<feature type="domain" description="FAD-binding" evidence="6">
    <location>
        <begin position="297"/>
        <end position="335"/>
    </location>
</feature>